<organism evidence="1 3">
    <name type="scientific">Bacillus glycinifermentans</name>
    <dbReference type="NCBI Taxonomy" id="1664069"/>
    <lineage>
        <taxon>Bacteria</taxon>
        <taxon>Bacillati</taxon>
        <taxon>Bacillota</taxon>
        <taxon>Bacilli</taxon>
        <taxon>Bacillales</taxon>
        <taxon>Bacillaceae</taxon>
        <taxon>Bacillus</taxon>
    </lineage>
</organism>
<dbReference type="Proteomes" id="UP001341297">
    <property type="component" value="Unassembled WGS sequence"/>
</dbReference>
<dbReference type="EMBL" id="LECW02000082">
    <property type="protein sequence ID" value="KRT87070.1"/>
    <property type="molecule type" value="Genomic_DNA"/>
</dbReference>
<name>A0A0T6BI26_9BACI</name>
<evidence type="ECO:0000313" key="1">
    <source>
        <dbReference type="EMBL" id="KRT87070.1"/>
    </source>
</evidence>
<reference evidence="2 4" key="3">
    <citation type="submission" date="2023-03" db="EMBL/GenBank/DDBJ databases">
        <title>Agriculturally important microbes genome sequencing.</title>
        <authorList>
            <person name="Dunlap C."/>
        </authorList>
    </citation>
    <scope>NUCLEOTIDE SEQUENCE [LARGE SCALE GENOMIC DNA]</scope>
    <source>
        <strain evidence="2 4">CBP-3203</strain>
    </source>
</reference>
<evidence type="ECO:0000313" key="2">
    <source>
        <dbReference type="EMBL" id="MEC0487121.1"/>
    </source>
</evidence>
<keyword evidence="4" id="KW-1185">Reference proteome</keyword>
<reference evidence="1" key="2">
    <citation type="submission" date="2015-10" db="EMBL/GenBank/DDBJ databases">
        <authorList>
            <person name="Gilbert D.G."/>
        </authorList>
    </citation>
    <scope>NUCLEOTIDE SEQUENCE</scope>
    <source>
        <strain evidence="1">GO-13</strain>
    </source>
</reference>
<dbReference type="RefSeq" id="WP_048354151.1">
    <property type="nucleotide sequence ID" value="NZ_JARRTL010000027.1"/>
</dbReference>
<evidence type="ECO:0000313" key="3">
    <source>
        <dbReference type="Proteomes" id="UP000036168"/>
    </source>
</evidence>
<protein>
    <submittedName>
        <fullName evidence="1">Uncharacterized protein</fullName>
    </submittedName>
</protein>
<comment type="caution">
    <text evidence="1">The sequence shown here is derived from an EMBL/GenBank/DDBJ whole genome shotgun (WGS) entry which is preliminary data.</text>
</comment>
<proteinExistence type="predicted"/>
<dbReference type="EMBL" id="JARRTL010000027">
    <property type="protein sequence ID" value="MEC0487121.1"/>
    <property type="molecule type" value="Genomic_DNA"/>
</dbReference>
<gene>
    <name evidence="1" type="ORF">AB447_208875</name>
    <name evidence="2" type="ORF">P8828_20415</name>
</gene>
<dbReference type="OrthoDB" id="2907467at2"/>
<dbReference type="AlphaFoldDB" id="A0A0T6BI26"/>
<accession>A0A0T6BI26</accession>
<sequence>MTGVYLVNRPQLEVEFNQNGITSTVENFIENMKEQVRNFVLSAGEEFSVDSKMIIDNVVYTVLARFNVLKSKDNEEDRESHKMKLIEFTSVDLIKGR</sequence>
<reference evidence="1 3" key="1">
    <citation type="journal article" date="2015" name="Int. J. Syst. Evol. Microbiol.">
        <title>Bacillus glycinifermentans sp. nov., isolated from fermented soybean paste.</title>
        <authorList>
            <person name="Kim S.J."/>
            <person name="Dunlap C.A."/>
            <person name="Kwon S.W."/>
            <person name="Rooney A.P."/>
        </authorList>
    </citation>
    <scope>NUCLEOTIDE SEQUENCE [LARGE SCALE GENOMIC DNA]</scope>
    <source>
        <strain evidence="1 3">GO-13</strain>
    </source>
</reference>
<evidence type="ECO:0000313" key="4">
    <source>
        <dbReference type="Proteomes" id="UP001341297"/>
    </source>
</evidence>
<dbReference type="Proteomes" id="UP000036168">
    <property type="component" value="Unassembled WGS sequence"/>
</dbReference>